<dbReference type="EMBL" id="JACEIK010002066">
    <property type="protein sequence ID" value="MCD9558820.1"/>
    <property type="molecule type" value="Genomic_DNA"/>
</dbReference>
<reference evidence="1 2" key="1">
    <citation type="journal article" date="2021" name="BMC Genomics">
        <title>Datura genome reveals duplications of psychoactive alkaloid biosynthetic genes and high mutation rate following tissue culture.</title>
        <authorList>
            <person name="Rajewski A."/>
            <person name="Carter-House D."/>
            <person name="Stajich J."/>
            <person name="Litt A."/>
        </authorList>
    </citation>
    <scope>NUCLEOTIDE SEQUENCE [LARGE SCALE GENOMIC DNA]</scope>
    <source>
        <strain evidence="1">AR-01</strain>
    </source>
</reference>
<name>A0ABS8UJK6_DATST</name>
<gene>
    <name evidence="1" type="ORF">HAX54_016446</name>
</gene>
<evidence type="ECO:0000313" key="1">
    <source>
        <dbReference type="EMBL" id="MCD9558820.1"/>
    </source>
</evidence>
<proteinExistence type="predicted"/>
<keyword evidence="2" id="KW-1185">Reference proteome</keyword>
<comment type="caution">
    <text evidence="1">The sequence shown here is derived from an EMBL/GenBank/DDBJ whole genome shotgun (WGS) entry which is preliminary data.</text>
</comment>
<accession>A0ABS8UJK6</accession>
<sequence length="202" mass="22710">MVNHPKHNCTLTRSLPREIGAFGGAGELHLLLDQMCGTRLVSSHCLPLLFEDRVSASEAEEGSSYGAHGIIRRAVQWIWGWNSGAGPIRHAGSNVIALLSQMANVGSGTLYVEMSLPDQVRVSRLGRDEWKMRIKARHEECKEMTRAKTEMTWTKKMRSAVARRGQWRADAAGQTSAIAWPRSWREGRGLWRQDWAQRGHVP</sequence>
<protein>
    <submittedName>
        <fullName evidence="1">Uncharacterized protein</fullName>
    </submittedName>
</protein>
<organism evidence="1 2">
    <name type="scientific">Datura stramonium</name>
    <name type="common">Jimsonweed</name>
    <name type="synonym">Common thornapple</name>
    <dbReference type="NCBI Taxonomy" id="4076"/>
    <lineage>
        <taxon>Eukaryota</taxon>
        <taxon>Viridiplantae</taxon>
        <taxon>Streptophyta</taxon>
        <taxon>Embryophyta</taxon>
        <taxon>Tracheophyta</taxon>
        <taxon>Spermatophyta</taxon>
        <taxon>Magnoliopsida</taxon>
        <taxon>eudicotyledons</taxon>
        <taxon>Gunneridae</taxon>
        <taxon>Pentapetalae</taxon>
        <taxon>asterids</taxon>
        <taxon>lamiids</taxon>
        <taxon>Solanales</taxon>
        <taxon>Solanaceae</taxon>
        <taxon>Solanoideae</taxon>
        <taxon>Datureae</taxon>
        <taxon>Datura</taxon>
    </lineage>
</organism>
<dbReference type="Proteomes" id="UP000823775">
    <property type="component" value="Unassembled WGS sequence"/>
</dbReference>
<evidence type="ECO:0000313" key="2">
    <source>
        <dbReference type="Proteomes" id="UP000823775"/>
    </source>
</evidence>